<dbReference type="AlphaFoldDB" id="A0A2U8GQ43"/>
<dbReference type="EMBL" id="CP022187">
    <property type="protein sequence ID" value="AWI75588.1"/>
    <property type="molecule type" value="Genomic_DNA"/>
</dbReference>
<dbReference type="Proteomes" id="UP000244930">
    <property type="component" value="Chromosome"/>
</dbReference>
<dbReference type="InterPro" id="IPR006975">
    <property type="entry name" value="NifQ"/>
</dbReference>
<reference evidence="1 2" key="1">
    <citation type="submission" date="2017-06" db="EMBL/GenBank/DDBJ databases">
        <title>Azoarcus.</title>
        <authorList>
            <person name="Woo J.-H."/>
            <person name="Kim H.-S."/>
        </authorList>
    </citation>
    <scope>NUCLEOTIDE SEQUENCE [LARGE SCALE GENOMIC DNA]</scope>
    <source>
        <strain evidence="1 2">TSPY31</strain>
    </source>
</reference>
<accession>A0A2U8GQ43</accession>
<gene>
    <name evidence="1" type="ORF">CEW83_10500</name>
</gene>
<sequence>MLAPLSSRTSPVRNALHAHLLDHAAGHPNDEFIAHLIAGWTVGEGVLPADFGLGEVRFAALVERHFPGLVWRPNKALGPTPVLHPEFDDLLHFVADHAADVVAGASDMAVVMATACMGSDHLWQDLGLPSRRDLSQLIALNFPALAEANNRDMKWKKFLYRELCQREGIYVCASPSCEACADYASCFGPEV</sequence>
<protein>
    <recommendedName>
        <fullName evidence="3">Hydrogenase</fullName>
    </recommendedName>
</protein>
<dbReference type="GO" id="GO:0009399">
    <property type="term" value="P:nitrogen fixation"/>
    <property type="evidence" value="ECO:0007669"/>
    <property type="project" value="InterPro"/>
</dbReference>
<proteinExistence type="predicted"/>
<keyword evidence="2" id="KW-1185">Reference proteome</keyword>
<name>A0A2U8GQ43_9RHOO</name>
<organism evidence="1 2">
    <name type="scientific">Parazoarcus communis</name>
    <dbReference type="NCBI Taxonomy" id="41977"/>
    <lineage>
        <taxon>Bacteria</taxon>
        <taxon>Pseudomonadati</taxon>
        <taxon>Pseudomonadota</taxon>
        <taxon>Betaproteobacteria</taxon>
        <taxon>Rhodocyclales</taxon>
        <taxon>Zoogloeaceae</taxon>
        <taxon>Parazoarcus</taxon>
    </lineage>
</organism>
<dbReference type="GO" id="GO:0030151">
    <property type="term" value="F:molybdenum ion binding"/>
    <property type="evidence" value="ECO:0007669"/>
    <property type="project" value="InterPro"/>
</dbReference>
<evidence type="ECO:0000313" key="1">
    <source>
        <dbReference type="EMBL" id="AWI75588.1"/>
    </source>
</evidence>
<evidence type="ECO:0008006" key="3">
    <source>
        <dbReference type="Google" id="ProtNLM"/>
    </source>
</evidence>
<evidence type="ECO:0000313" key="2">
    <source>
        <dbReference type="Proteomes" id="UP000244930"/>
    </source>
</evidence>
<dbReference type="Pfam" id="PF04891">
    <property type="entry name" value="NifQ"/>
    <property type="match status" value="1"/>
</dbReference>
<dbReference type="KEGG" id="acom:CEW83_10500"/>
<dbReference type="RefSeq" id="WP_108949294.1">
    <property type="nucleotide sequence ID" value="NZ_CP022187.1"/>
</dbReference>